<gene>
    <name evidence="1" type="ORF">THAOC_15026</name>
</gene>
<evidence type="ECO:0000313" key="1">
    <source>
        <dbReference type="EMBL" id="EJK64256.1"/>
    </source>
</evidence>
<organism evidence="1 2">
    <name type="scientific">Thalassiosira oceanica</name>
    <name type="common">Marine diatom</name>
    <dbReference type="NCBI Taxonomy" id="159749"/>
    <lineage>
        <taxon>Eukaryota</taxon>
        <taxon>Sar</taxon>
        <taxon>Stramenopiles</taxon>
        <taxon>Ochrophyta</taxon>
        <taxon>Bacillariophyta</taxon>
        <taxon>Coscinodiscophyceae</taxon>
        <taxon>Thalassiosirophycidae</taxon>
        <taxon>Thalassiosirales</taxon>
        <taxon>Thalassiosiraceae</taxon>
        <taxon>Thalassiosira</taxon>
    </lineage>
</organism>
<proteinExistence type="predicted"/>
<comment type="caution">
    <text evidence="1">The sequence shown here is derived from an EMBL/GenBank/DDBJ whole genome shotgun (WGS) entry which is preliminary data.</text>
</comment>
<dbReference type="OrthoDB" id="45845at2759"/>
<dbReference type="EMBL" id="AGNL01017467">
    <property type="protein sequence ID" value="EJK64256.1"/>
    <property type="molecule type" value="Genomic_DNA"/>
</dbReference>
<reference evidence="1 2" key="1">
    <citation type="journal article" date="2012" name="Genome Biol.">
        <title>Genome and low-iron response of an oceanic diatom adapted to chronic iron limitation.</title>
        <authorList>
            <person name="Lommer M."/>
            <person name="Specht M."/>
            <person name="Roy A.S."/>
            <person name="Kraemer L."/>
            <person name="Andreson R."/>
            <person name="Gutowska M.A."/>
            <person name="Wolf J."/>
            <person name="Bergner S.V."/>
            <person name="Schilhabel M.B."/>
            <person name="Klostermeier U.C."/>
            <person name="Beiko R.G."/>
            <person name="Rosenstiel P."/>
            <person name="Hippler M."/>
            <person name="Laroche J."/>
        </authorList>
    </citation>
    <scope>NUCLEOTIDE SEQUENCE [LARGE SCALE GENOMIC DNA]</scope>
    <source>
        <strain evidence="1 2">CCMP1005</strain>
    </source>
</reference>
<protein>
    <submittedName>
        <fullName evidence="1">Uncharacterized protein</fullName>
    </submittedName>
</protein>
<dbReference type="Proteomes" id="UP000266841">
    <property type="component" value="Unassembled WGS sequence"/>
</dbReference>
<accession>K0STD2</accession>
<dbReference type="eggNOG" id="ENOG502T6GG">
    <property type="taxonomic scope" value="Eukaryota"/>
</dbReference>
<dbReference type="AlphaFoldDB" id="K0STD2"/>
<sequence>MATIRPMMGAVGATAGLTSSLPAPAADLPATYHGLGSHLAPTQHATMKPQAAGGFSGHLLGASANGMGGMDMMEALSPYGGLGAAPVSSGPPAVPNYVGLAAAAGPPAVTSYAGCGGALLETALGNYRRAYPPYNQTAKPAGPAVRHPQHLQQQAVAAAAAQDSLATRRTELLGMSIDEIMALSRYYQGGSEALATITTPAMTAMSQQRQLQGIDHPGTFLSQQRQLQGIDHPGTFLATPYPGMRNGAGSLAVRQSVGGQFKNDQSLPQATSSTATSALGLSQILPQTLAQQTMASVAATRHVSLSTPTDVGATASSGLNLASTSETAQPNIAAGRPVARLTIPSDASFLDPVHVLLREECIEVFVADKLGTTQRGARATIVGQIGLRCRYCAHLDKSEDRAKQSACYPSKKDTIFEAIRNFQRTHLTNCKHVPDDVLRRYTELANQRKRLSQRFLKAYYAEAATELGIVDTSKGLVFGAAPNESGKPLPRLAEIIEAATDPNAAAIFWQRERIGRDRNIEMRKFEHVCSEQTRRVIEHARRTGSAFVRPEDFASIADFEYLLYHQLAPCPFKKEALKKRNLDPASIGGLSGLACKYCQAAAGGEEYCHKGQYFPCNFVGLSDSSFPQSLTQHVRSCPNVPVEVRCALDELTRLTAEYKVTTKRGSKKKFLKKIWSRMQNHYN</sequence>
<evidence type="ECO:0000313" key="2">
    <source>
        <dbReference type="Proteomes" id="UP000266841"/>
    </source>
</evidence>
<name>K0STD2_THAOC</name>
<keyword evidence="2" id="KW-1185">Reference proteome</keyword>